<keyword evidence="3" id="KW-0812">Transmembrane</keyword>
<feature type="domain" description="Neurotransmitter-gated ion-channel transmembrane" evidence="4">
    <location>
        <begin position="88"/>
        <end position="347"/>
    </location>
</feature>
<keyword evidence="6" id="KW-1185">Reference proteome</keyword>
<feature type="compositionally biased region" description="Basic and acidic residues" evidence="2">
    <location>
        <begin position="242"/>
        <end position="251"/>
    </location>
</feature>
<dbReference type="SUPFAM" id="SSF56219">
    <property type="entry name" value="DNase I-like"/>
    <property type="match status" value="1"/>
</dbReference>
<evidence type="ECO:0000313" key="6">
    <source>
        <dbReference type="Proteomes" id="UP000683360"/>
    </source>
</evidence>
<feature type="transmembrane region" description="Helical" evidence="3">
    <location>
        <begin position="113"/>
        <end position="134"/>
    </location>
</feature>
<reference evidence="5" key="1">
    <citation type="submission" date="2021-03" db="EMBL/GenBank/DDBJ databases">
        <authorList>
            <person name="Bekaert M."/>
        </authorList>
    </citation>
    <scope>NUCLEOTIDE SEQUENCE</scope>
</reference>
<dbReference type="InterPro" id="IPR038050">
    <property type="entry name" value="Neuro_actylchol_rec"/>
</dbReference>
<dbReference type="Proteomes" id="UP000683360">
    <property type="component" value="Unassembled WGS sequence"/>
</dbReference>
<evidence type="ECO:0000256" key="3">
    <source>
        <dbReference type="SAM" id="Phobius"/>
    </source>
</evidence>
<feature type="transmembrane region" description="Helical" evidence="3">
    <location>
        <begin position="1179"/>
        <end position="1201"/>
    </location>
</feature>
<feature type="region of interest" description="Disordered" evidence="2">
    <location>
        <begin position="242"/>
        <end position="261"/>
    </location>
</feature>
<gene>
    <name evidence="5" type="ORF">MEDL_17008</name>
</gene>
<dbReference type="InterPro" id="IPR036734">
    <property type="entry name" value="Neur_chan_lig-bd_sf"/>
</dbReference>
<feature type="compositionally biased region" description="Basic and acidic residues" evidence="2">
    <location>
        <begin position="495"/>
        <end position="504"/>
    </location>
</feature>
<feature type="region of interest" description="Disordered" evidence="2">
    <location>
        <begin position="495"/>
        <end position="555"/>
    </location>
</feature>
<dbReference type="Gene3D" id="3.60.10.10">
    <property type="entry name" value="Endonuclease/exonuclease/phosphatase"/>
    <property type="match status" value="1"/>
</dbReference>
<dbReference type="InterPro" id="IPR036691">
    <property type="entry name" value="Endo/exonu/phosph_ase_sf"/>
</dbReference>
<accession>A0A8S3QZ76</accession>
<protein>
    <recommendedName>
        <fullName evidence="4">Neurotransmitter-gated ion-channel transmembrane domain-containing protein</fullName>
    </recommendedName>
</protein>
<proteinExistence type="predicted"/>
<feature type="transmembrane region" description="Helical" evidence="3">
    <location>
        <begin position="141"/>
        <end position="170"/>
    </location>
</feature>
<evidence type="ECO:0000256" key="2">
    <source>
        <dbReference type="SAM" id="MobiDB-lite"/>
    </source>
</evidence>
<dbReference type="Pfam" id="PF02932">
    <property type="entry name" value="Neur_chan_memb"/>
    <property type="match status" value="1"/>
</dbReference>
<dbReference type="SUPFAM" id="SSF90112">
    <property type="entry name" value="Neurotransmitter-gated ion-channel transmembrane pore"/>
    <property type="match status" value="1"/>
</dbReference>
<dbReference type="PANTHER" id="PTHR18945">
    <property type="entry name" value="NEUROTRANSMITTER GATED ION CHANNEL"/>
    <property type="match status" value="1"/>
</dbReference>
<evidence type="ECO:0000256" key="1">
    <source>
        <dbReference type="ARBA" id="ARBA00004141"/>
    </source>
</evidence>
<dbReference type="EMBL" id="CAJPWZ010000889">
    <property type="protein sequence ID" value="CAG2202426.1"/>
    <property type="molecule type" value="Genomic_DNA"/>
</dbReference>
<dbReference type="Gene3D" id="1.20.58.390">
    <property type="entry name" value="Neurotransmitter-gated ion-channel transmembrane domain"/>
    <property type="match status" value="1"/>
</dbReference>
<feature type="transmembrane region" description="Helical" evidence="3">
    <location>
        <begin position="82"/>
        <end position="107"/>
    </location>
</feature>
<keyword evidence="3" id="KW-0472">Membrane</keyword>
<dbReference type="SUPFAM" id="SSF63712">
    <property type="entry name" value="Nicotinic receptor ligand binding domain-like"/>
    <property type="match status" value="1"/>
</dbReference>
<dbReference type="GO" id="GO:0004888">
    <property type="term" value="F:transmembrane signaling receptor activity"/>
    <property type="evidence" value="ECO:0007669"/>
    <property type="project" value="InterPro"/>
</dbReference>
<organism evidence="5 6">
    <name type="scientific">Mytilus edulis</name>
    <name type="common">Blue mussel</name>
    <dbReference type="NCBI Taxonomy" id="6550"/>
    <lineage>
        <taxon>Eukaryota</taxon>
        <taxon>Metazoa</taxon>
        <taxon>Spiralia</taxon>
        <taxon>Lophotrochozoa</taxon>
        <taxon>Mollusca</taxon>
        <taxon>Bivalvia</taxon>
        <taxon>Autobranchia</taxon>
        <taxon>Pteriomorphia</taxon>
        <taxon>Mytilida</taxon>
        <taxon>Mytiloidea</taxon>
        <taxon>Mytilidae</taxon>
        <taxon>Mytilinae</taxon>
        <taxon>Mytilus</taxon>
    </lineage>
</organism>
<feature type="compositionally biased region" description="Basic and acidic residues" evidence="2">
    <location>
        <begin position="525"/>
        <end position="543"/>
    </location>
</feature>
<evidence type="ECO:0000313" key="5">
    <source>
        <dbReference type="EMBL" id="CAG2202426.1"/>
    </source>
</evidence>
<dbReference type="CDD" id="cd19051">
    <property type="entry name" value="LGIC_TM_cation"/>
    <property type="match status" value="1"/>
</dbReference>
<feature type="region of interest" description="Disordered" evidence="2">
    <location>
        <begin position="1309"/>
        <end position="1333"/>
    </location>
</feature>
<dbReference type="InterPro" id="IPR006201">
    <property type="entry name" value="Neur_channel"/>
</dbReference>
<evidence type="ECO:0000259" key="4">
    <source>
        <dbReference type="Pfam" id="PF02932"/>
    </source>
</evidence>
<dbReference type="InterPro" id="IPR036719">
    <property type="entry name" value="Neuro-gated_channel_TM_sf"/>
</dbReference>
<sequence>MKAKCPTNVAKFPFDTQECIFLFFNCGLSTSELIVSPVSDKAKLDWYTPNSDWTLLDHSTFVETKNNFSTFNVKLRIKRQSLYYVVMMILPTLLFALLNPLVFVIPVESGERVSLAMTILLSYAIFLTLVSAAIPTSSNPMCVLLAVMITIILLSDLMVVSVIVISKYYFEENAAEINSPLKRLANWSMKKKRNVVLPMEDHKKEIDDIDDNITGKDVANALDCVCLCVFYIAIVARKQTGESAKHPEKKSAPTKNKSPNIDVEADIHIDTELTPDTVVMTKMISKLSADMRTMFSDVNDRISTLEEKLEQKLTQKFNQILDKRVNSESSKIRKDVNKIVDALRSDIDQDLKVVEDKLDGVSKTVGEIGSRATNQAQDISKNVIIRNLPEGRNENLKLKVAALFTEGLKLARIGTFNVERKINKSGRDGVVVVSCKSRDDRESILSAKNKLKVSRQYSNIYIHPDMTLQQRIESENMRVLAKTLKSVNPDLRVRGSRLVDESARSDSQSNARSNRRREHNSHTGSYDRHSSTSRHRDSSDYRTQRSSYNESFDRRSSRHNSIAETHLKKDEVLIVNDFKWFGHNRNGIHKNAKCGSGGVGFLIKDYLTEIFDIGILDQSFEGILWLYLHHRLSNFRFNICVCYLPPDHSTRQVDKELFFDTLISQVYEFQNDGLFYICGDFNSRCGDEYDYIPGVDCINMRSVIDFTRNSYCTTFIDFLTSSNCCMLNGRVGTNNDFTCVSSKGQSVVDYCITSYENLHFFQDFKVIRASDLIIKSKLNMTGLDARSIPDHSLLYCELNISASLPSCHTSGKRSPEFIKFDVKNIPSNFCHGDDIHLRLLDTINGLETNEVSQCNIDQVYTDFCAIVSEEMNQKLHSKVIVMSDSTYCNKRKRIKKPWWNDNLSVFFNDMCCAEKLWKKGKLSRVSCVELKSSFVSKRRVFDREVQKAKRKYWYTLQQELLLESKTDQQTFWKKIGKIGIASERKTLIPMEVVDANGNVSSNVDDVLLKWKSDYADLLNQTGNQVTTDRNIPVDQSPAVLTESDFLLTEEISFEEVFNVVCKSKRGKASGVDNIPADVLCNQNFMSRMFDIYIEEWKSIVSSSSSRRGNGRNKLRTYNIFKQEYVKINLQSLAQTCFTIMSKKHFLKKSYADVLRGVDQNEEADQVSAAIPTSSNPMCVLLAVMITIISLSGFIVGSVIMVSKYYYEETTAGLSSPLKRFAKWRLEKKRNVVLPVNDPNKQINEIEVNVTGKDVANALDCVCLYGITIDQDKVDVVNKWPKSETIKTCFLSLDTKGVMTECEKTVNQYENDSYTEGSEAETDTGDNLDSDSHDDKNVDDGWAWVVLADAKKTMKTFLPGQSALHLSPLQVPVT</sequence>
<feature type="compositionally biased region" description="Acidic residues" evidence="2">
    <location>
        <begin position="1317"/>
        <end position="1328"/>
    </location>
</feature>
<dbReference type="GO" id="GO:0005230">
    <property type="term" value="F:extracellular ligand-gated monoatomic ion channel activity"/>
    <property type="evidence" value="ECO:0007669"/>
    <property type="project" value="InterPro"/>
</dbReference>
<dbReference type="Gene3D" id="2.70.170.10">
    <property type="entry name" value="Neurotransmitter-gated ion-channel ligand-binding domain"/>
    <property type="match status" value="1"/>
</dbReference>
<comment type="caution">
    <text evidence="5">The sequence shown here is derived from an EMBL/GenBank/DDBJ whole genome shotgun (WGS) entry which is preliminary data.</text>
</comment>
<dbReference type="OrthoDB" id="6630248at2759"/>
<keyword evidence="3" id="KW-1133">Transmembrane helix</keyword>
<dbReference type="InterPro" id="IPR006029">
    <property type="entry name" value="Neurotrans-gated_channel_TM"/>
</dbReference>
<dbReference type="GO" id="GO:0016020">
    <property type="term" value="C:membrane"/>
    <property type="evidence" value="ECO:0007669"/>
    <property type="project" value="UniProtKB-SubCell"/>
</dbReference>
<name>A0A8S3QZ76_MYTED</name>
<comment type="subcellular location">
    <subcellularLocation>
        <location evidence="1">Membrane</location>
        <topology evidence="1">Multi-pass membrane protein</topology>
    </subcellularLocation>
</comment>